<evidence type="ECO:0000256" key="3">
    <source>
        <dbReference type="ARBA" id="ARBA00023002"/>
    </source>
</evidence>
<dbReference type="Proteomes" id="UP000318336">
    <property type="component" value="Unassembled WGS sequence"/>
</dbReference>
<feature type="domain" description="Aldehyde dehydrogenase" evidence="9">
    <location>
        <begin position="45"/>
        <end position="501"/>
    </location>
</feature>
<evidence type="ECO:0000259" key="9">
    <source>
        <dbReference type="Pfam" id="PF00171"/>
    </source>
</evidence>
<feature type="compositionally biased region" description="Polar residues" evidence="8">
    <location>
        <begin position="1"/>
        <end position="14"/>
    </location>
</feature>
<dbReference type="CDD" id="cd07101">
    <property type="entry name" value="ALDH_SSADH2_GabD2"/>
    <property type="match status" value="1"/>
</dbReference>
<feature type="active site" evidence="6">
    <location>
        <position position="274"/>
    </location>
</feature>
<dbReference type="EC" id="1.2.1.79" evidence="4"/>
<dbReference type="NCBIfam" id="NF006916">
    <property type="entry name" value="PRK09407.1"/>
    <property type="match status" value="1"/>
</dbReference>
<dbReference type="GO" id="GO:0036243">
    <property type="term" value="F:succinate-semialdehyde dehydrogenase (NADP+) activity"/>
    <property type="evidence" value="ECO:0007669"/>
    <property type="project" value="UniProtKB-EC"/>
</dbReference>
<dbReference type="EMBL" id="VFOK01000001">
    <property type="protein sequence ID" value="TQL34155.1"/>
    <property type="molecule type" value="Genomic_DNA"/>
</dbReference>
<dbReference type="FunFam" id="3.40.605.10:FF:000010">
    <property type="entry name" value="N-succinylglutamate 5-semialdehyde dehydrogenase"/>
    <property type="match status" value="1"/>
</dbReference>
<accession>A0A542XEA0</accession>
<dbReference type="FunFam" id="3.40.309.10:FF:000009">
    <property type="entry name" value="Aldehyde dehydrogenase A"/>
    <property type="match status" value="1"/>
</dbReference>
<dbReference type="SUPFAM" id="SSF53720">
    <property type="entry name" value="ALDH-like"/>
    <property type="match status" value="1"/>
</dbReference>
<evidence type="ECO:0000313" key="10">
    <source>
        <dbReference type="EMBL" id="TQL34155.1"/>
    </source>
</evidence>
<dbReference type="OrthoDB" id="6882680at2"/>
<dbReference type="Gene3D" id="3.40.605.10">
    <property type="entry name" value="Aldehyde Dehydrogenase, Chain A, domain 1"/>
    <property type="match status" value="1"/>
</dbReference>
<gene>
    <name evidence="10" type="ORF">FB554_2315</name>
</gene>
<comment type="caution">
    <text evidence="10">The sequence shown here is derived from an EMBL/GenBank/DDBJ whole genome shotgun (WGS) entry which is preliminary data.</text>
</comment>
<name>A0A542XEA0_9MICO</name>
<keyword evidence="11" id="KW-1185">Reference proteome</keyword>
<dbReference type="InterPro" id="IPR016161">
    <property type="entry name" value="Ald_DH/histidinol_DH"/>
</dbReference>
<dbReference type="PANTHER" id="PTHR11699">
    <property type="entry name" value="ALDEHYDE DEHYDROGENASE-RELATED"/>
    <property type="match status" value="1"/>
</dbReference>
<evidence type="ECO:0000256" key="1">
    <source>
        <dbReference type="ARBA" id="ARBA00009986"/>
    </source>
</evidence>
<dbReference type="InterPro" id="IPR015590">
    <property type="entry name" value="Aldehyde_DH_dom"/>
</dbReference>
<comment type="similarity">
    <text evidence="1 7">Belongs to the aldehyde dehydrogenase family.</text>
</comment>
<evidence type="ECO:0000256" key="8">
    <source>
        <dbReference type="SAM" id="MobiDB-lite"/>
    </source>
</evidence>
<dbReference type="Gene3D" id="3.40.309.10">
    <property type="entry name" value="Aldehyde Dehydrogenase, Chain A, domain 2"/>
    <property type="match status" value="1"/>
</dbReference>
<dbReference type="InterPro" id="IPR016163">
    <property type="entry name" value="Ald_DH_C"/>
</dbReference>
<dbReference type="PROSITE" id="PS00687">
    <property type="entry name" value="ALDEHYDE_DEHYDR_GLU"/>
    <property type="match status" value="1"/>
</dbReference>
<dbReference type="RefSeq" id="WP_142006218.1">
    <property type="nucleotide sequence ID" value="NZ_CAJTBP010000001.1"/>
</dbReference>
<evidence type="ECO:0000256" key="7">
    <source>
        <dbReference type="RuleBase" id="RU003345"/>
    </source>
</evidence>
<sequence length="537" mass="57260">MTDSLVQDSRQRSSADAGGQPSAYALPTGLDARLGRRVVAPARPEMHECVTPFTGQVIGRLPLSTVDSVDQAFRDAREAAARWAARPVEERTRFLTRLHDLLLRHQNELLDLIQLDAGKARKHAFEEVLDAAGVCRHYAKKAESYLGPKKHLGAIPLLTTSVELRHPKGVVGVVSPWNYPLSMSITDALPALVAGNAVVLRPDTQSALTALRAVELIDQAGLPEGVLQVVLGPGSVIGKAVLDRADYVMYTGSTKTGRGVARDAGERLVGASLELGGKNPMYVRADASPSRAAEGAVRAAYGSAGQLCISAERLIVHEQVADEFLKHFLRRVEAMRIGPGLQWGIDMGTLVTAEQLERVSAHVEDAKAKGAAVLAGGRARPDLGPLFYEPTVLTNVTGDMLCRDEETFGPVVSVYRVANDQEALALANDTPYGLNASVWTRDVRRGRELAAQIRTGTVNINEGYAAAWGSNGSPMGGMGASGLGRRHGAEGIQKYTESQNVAVQRPPGFAVPKGVPEKVWAKAMATGLRVMKGAGLS</sequence>
<feature type="region of interest" description="Disordered" evidence="8">
    <location>
        <begin position="1"/>
        <end position="27"/>
    </location>
</feature>
<dbReference type="Pfam" id="PF00171">
    <property type="entry name" value="Aldedh"/>
    <property type="match status" value="1"/>
</dbReference>
<dbReference type="InterPro" id="IPR016162">
    <property type="entry name" value="Ald_DH_N"/>
</dbReference>
<evidence type="ECO:0000256" key="4">
    <source>
        <dbReference type="ARBA" id="ARBA00039122"/>
    </source>
</evidence>
<evidence type="ECO:0000256" key="6">
    <source>
        <dbReference type="PROSITE-ProRule" id="PRU10007"/>
    </source>
</evidence>
<reference evidence="10 11" key="1">
    <citation type="submission" date="2019-06" db="EMBL/GenBank/DDBJ databases">
        <title>Sequencing the genomes of 1000 actinobacteria strains.</title>
        <authorList>
            <person name="Klenk H.-P."/>
        </authorList>
    </citation>
    <scope>NUCLEOTIDE SEQUENCE [LARGE SCALE GENOMIC DNA]</scope>
    <source>
        <strain evidence="10 11">DSM 24617</strain>
    </source>
</reference>
<protein>
    <recommendedName>
        <fullName evidence="4">succinate-semialdehyde dehydrogenase (NADP(+))</fullName>
        <ecNumber evidence="4">1.2.1.79</ecNumber>
    </recommendedName>
</protein>
<organism evidence="10 11">
    <name type="scientific">Barrientosiimonas humi</name>
    <dbReference type="NCBI Taxonomy" id="999931"/>
    <lineage>
        <taxon>Bacteria</taxon>
        <taxon>Bacillati</taxon>
        <taxon>Actinomycetota</taxon>
        <taxon>Actinomycetes</taxon>
        <taxon>Micrococcales</taxon>
        <taxon>Dermacoccaceae</taxon>
        <taxon>Barrientosiimonas</taxon>
    </lineage>
</organism>
<comment type="catalytic activity">
    <reaction evidence="5">
        <text>succinate semialdehyde + NADP(+) + H2O = succinate + NADPH + 2 H(+)</text>
        <dbReference type="Rhea" id="RHEA:13213"/>
        <dbReference type="ChEBI" id="CHEBI:15377"/>
        <dbReference type="ChEBI" id="CHEBI:15378"/>
        <dbReference type="ChEBI" id="CHEBI:30031"/>
        <dbReference type="ChEBI" id="CHEBI:57706"/>
        <dbReference type="ChEBI" id="CHEBI:57783"/>
        <dbReference type="ChEBI" id="CHEBI:58349"/>
        <dbReference type="EC" id="1.2.1.79"/>
    </reaction>
</comment>
<evidence type="ECO:0000256" key="5">
    <source>
        <dbReference type="ARBA" id="ARBA00048559"/>
    </source>
</evidence>
<evidence type="ECO:0000313" key="11">
    <source>
        <dbReference type="Proteomes" id="UP000318336"/>
    </source>
</evidence>
<dbReference type="AlphaFoldDB" id="A0A542XEA0"/>
<proteinExistence type="inferred from homology"/>
<dbReference type="InterPro" id="IPR029510">
    <property type="entry name" value="Ald_DH_CS_GLU"/>
</dbReference>
<evidence type="ECO:0000256" key="2">
    <source>
        <dbReference type="ARBA" id="ARBA00022857"/>
    </source>
</evidence>
<keyword evidence="3 7" id="KW-0560">Oxidoreductase</keyword>
<keyword evidence="2" id="KW-0521">NADP</keyword>